<organism evidence="2">
    <name type="scientific">Medioppia subpectinata</name>
    <dbReference type="NCBI Taxonomy" id="1979941"/>
    <lineage>
        <taxon>Eukaryota</taxon>
        <taxon>Metazoa</taxon>
        <taxon>Ecdysozoa</taxon>
        <taxon>Arthropoda</taxon>
        <taxon>Chelicerata</taxon>
        <taxon>Arachnida</taxon>
        <taxon>Acari</taxon>
        <taxon>Acariformes</taxon>
        <taxon>Sarcoptiformes</taxon>
        <taxon>Oribatida</taxon>
        <taxon>Brachypylina</taxon>
        <taxon>Oppioidea</taxon>
        <taxon>Oppiidae</taxon>
        <taxon>Medioppia</taxon>
    </lineage>
</organism>
<keyword evidence="3" id="KW-1185">Reference proteome</keyword>
<evidence type="ECO:0000313" key="2">
    <source>
        <dbReference type="EMBL" id="CAD7631331.1"/>
    </source>
</evidence>
<evidence type="ECO:0000313" key="3">
    <source>
        <dbReference type="Proteomes" id="UP000759131"/>
    </source>
</evidence>
<dbReference type="OrthoDB" id="10688498at2759"/>
<feature type="region of interest" description="Disordered" evidence="1">
    <location>
        <begin position="407"/>
        <end position="536"/>
    </location>
</feature>
<accession>A0A7R9KY36</accession>
<feature type="region of interest" description="Disordered" evidence="1">
    <location>
        <begin position="704"/>
        <end position="763"/>
    </location>
</feature>
<feature type="compositionally biased region" description="Polar residues" evidence="1">
    <location>
        <begin position="374"/>
        <end position="386"/>
    </location>
</feature>
<protein>
    <submittedName>
        <fullName evidence="2">Uncharacterized protein</fullName>
    </submittedName>
</protein>
<feature type="region of interest" description="Disordered" evidence="1">
    <location>
        <begin position="660"/>
        <end position="682"/>
    </location>
</feature>
<dbReference type="AlphaFoldDB" id="A0A7R9KY36"/>
<feature type="region of interest" description="Disordered" evidence="1">
    <location>
        <begin position="327"/>
        <end position="386"/>
    </location>
</feature>
<reference evidence="2" key="1">
    <citation type="submission" date="2020-11" db="EMBL/GenBank/DDBJ databases">
        <authorList>
            <person name="Tran Van P."/>
        </authorList>
    </citation>
    <scope>NUCLEOTIDE SEQUENCE</scope>
</reference>
<feature type="compositionally biased region" description="Basic and acidic residues" evidence="1">
    <location>
        <begin position="474"/>
        <end position="485"/>
    </location>
</feature>
<feature type="compositionally biased region" description="Low complexity" evidence="1">
    <location>
        <begin position="663"/>
        <end position="682"/>
    </location>
</feature>
<dbReference type="Proteomes" id="UP000759131">
    <property type="component" value="Unassembled WGS sequence"/>
</dbReference>
<dbReference type="EMBL" id="CAJPIZ010009302">
    <property type="protein sequence ID" value="CAG2111761.1"/>
    <property type="molecule type" value="Genomic_DNA"/>
</dbReference>
<feature type="compositionally biased region" description="Low complexity" evidence="1">
    <location>
        <begin position="333"/>
        <end position="355"/>
    </location>
</feature>
<feature type="compositionally biased region" description="Polar residues" evidence="1">
    <location>
        <begin position="522"/>
        <end position="536"/>
    </location>
</feature>
<feature type="compositionally biased region" description="Polar residues" evidence="1">
    <location>
        <begin position="407"/>
        <end position="422"/>
    </location>
</feature>
<feature type="compositionally biased region" description="Low complexity" evidence="1">
    <location>
        <begin position="208"/>
        <end position="236"/>
    </location>
</feature>
<sequence>MYMFIKIWNLDNIYSYECVGVGGMAGMAGVGGVADLIRNRASHVIVGIVRLAGMAGMAGLPMSSRYSKGNSGTTSSVGFGAGGGPSALNLYTNKSANNKSASSGYTSDHYSSPSALHSLPGYVSDVGGSSSHVSSKASYLQTNAYGSSPGVKTYSSYSNSYLSNTMFRNLSTNTSRMPSINYSYSSGSSGYARNASPRYVSHTRPERTTQTNHTNHELNNNNNSITSITNTTNKSKTPAEFSSDSEGEENHSDIICHTNIIVTSRATSPNRERDVTNARLDSISATQQIIRPKKVVFGVVLANKCSQQTQCTHSDFHTDNRLSISPALTPNRSLTPTPALSSPTLSPALSPSVTPCHSPSPVRMRYGCTPNRRPANTSNNSNRYSMPVMTITTTSATDFSNYSSVCNSNDSQTENTMSAKPFNSSNNSIQNSFEMPVIGDQTSQSRSRGRISPSILRRRRSKSRGRLSGRSRSRSKEKLLDREESSTTTSSSSDDEELQKNKTADRHSRLRKKKSGEKSGETNHLQTCNTNDDKTNGITVTEITIGGMNLTTKAKTDSSSSQTSDSNHNKRTNTSNESSSSPEKVIIRKPAMKAPKIEPMVVVTRLPIKIKDPYSTETECEDIDSEFVDESDVEKFRSSIPSTVTTIKLIANHSKPLPVIQVSDNKSSTDNSSESSDNSAKSLESVIGLNGHCVQKSATVIEVNKDQRNGSIDTTDSEEQSDKSVKSSDSETKESSFVGEDDKSTFKDGSVRDSGFSESSTRPDSPYDCIKFIDNSYGNDCKHLTESVVSNEIHRKKPNNDDVNDIEPTIEDRSVQTMGAIECKDIHAVPSMADETRNGLNLNLLSKEEDDSVAVDVSDVKVHNGEAMKSTVEAYTEEIDSSAVRIRENKSLSVHLSKITEEIEEDFNQTPNLMNRKYAKNKKWPCFQSHWPRIRKKRNFEMQAPGSDHINDYF</sequence>
<evidence type="ECO:0000256" key="1">
    <source>
        <dbReference type="SAM" id="MobiDB-lite"/>
    </source>
</evidence>
<feature type="compositionally biased region" description="Basic and acidic residues" evidence="1">
    <location>
        <begin position="720"/>
        <end position="751"/>
    </location>
</feature>
<proteinExistence type="predicted"/>
<feature type="compositionally biased region" description="Low complexity" evidence="1">
    <location>
        <begin position="551"/>
        <end position="583"/>
    </location>
</feature>
<dbReference type="EMBL" id="OC863877">
    <property type="protein sequence ID" value="CAD7631331.1"/>
    <property type="molecule type" value="Genomic_DNA"/>
</dbReference>
<feature type="compositionally biased region" description="Low complexity" evidence="1">
    <location>
        <begin position="423"/>
        <end position="432"/>
    </location>
</feature>
<feature type="compositionally biased region" description="Basic residues" evidence="1">
    <location>
        <begin position="456"/>
        <end position="473"/>
    </location>
</feature>
<name>A0A7R9KY36_9ACAR</name>
<feature type="region of interest" description="Disordered" evidence="1">
    <location>
        <begin position="183"/>
        <end position="252"/>
    </location>
</feature>
<feature type="region of interest" description="Disordered" evidence="1">
    <location>
        <begin position="551"/>
        <end position="588"/>
    </location>
</feature>
<feature type="compositionally biased region" description="Basic and acidic residues" evidence="1">
    <location>
        <begin position="498"/>
        <end position="507"/>
    </location>
</feature>
<gene>
    <name evidence="2" type="ORF">OSB1V03_LOCUS11740</name>
</gene>